<dbReference type="InterPro" id="IPR011990">
    <property type="entry name" value="TPR-like_helical_dom_sf"/>
</dbReference>
<protein>
    <submittedName>
        <fullName evidence="4">Tetratricopeptide repeat (TPR)-like superfamily protein</fullName>
    </submittedName>
</protein>
<dbReference type="PANTHER" id="PTHR47939">
    <property type="entry name" value="MEMBRANE-ASSOCIATED SALT-INDUCIBLE PROTEIN-LIKE"/>
    <property type="match status" value="1"/>
</dbReference>
<dbReference type="STRING" id="35608.A0A2U1MKK6"/>
<dbReference type="PANTHER" id="PTHR47939:SF5">
    <property type="entry name" value="PENTACOTRIPEPTIDE-REPEAT REGION OF PRORP DOMAIN-CONTAINING PROTEIN"/>
    <property type="match status" value="1"/>
</dbReference>
<dbReference type="NCBIfam" id="TIGR00756">
    <property type="entry name" value="PPR"/>
    <property type="match status" value="1"/>
</dbReference>
<name>A0A2U1MKK6_ARTAN</name>
<keyword evidence="5" id="KW-1185">Reference proteome</keyword>
<dbReference type="EMBL" id="PKPP01005025">
    <property type="protein sequence ID" value="PWA61754.1"/>
    <property type="molecule type" value="Genomic_DNA"/>
</dbReference>
<feature type="repeat" description="PPR" evidence="3">
    <location>
        <begin position="164"/>
        <end position="198"/>
    </location>
</feature>
<dbReference type="Pfam" id="PF01535">
    <property type="entry name" value="PPR"/>
    <property type="match status" value="1"/>
</dbReference>
<evidence type="ECO:0000313" key="5">
    <source>
        <dbReference type="Proteomes" id="UP000245207"/>
    </source>
</evidence>
<accession>A0A2U1MKK6</accession>
<dbReference type="Pfam" id="PF13041">
    <property type="entry name" value="PPR_2"/>
    <property type="match status" value="1"/>
</dbReference>
<sequence length="306" mass="34031">MFTLRKTLKPSSLITTIHRSITSATRPEPSTTAEYDDLITTAGKNKDFTTISSLLTQRYNKGIFTTNNTFKFISKDLTAINDLQKTISDLNGNTRKKAFESLVACLCKFNFVDQALTTAELAADESAADVTTFHPILSVLTRRKDFERAWRVVDVIKAKKIPRDVMCYNFFLTAYAFTGNLRPCVDVLRKMAEEGLKADARTYDALVLGACKQGKMGGAIVIMRKMVESGVEPIYATYAHVIGGMVKLGLYTQAVKFVMSFAGKDKKLDSHNFGLLAVRLMAKKQTDEAESVMEEMAKRGLVMARP</sequence>
<dbReference type="AlphaFoldDB" id="A0A2U1MKK6"/>
<organism evidence="4 5">
    <name type="scientific">Artemisia annua</name>
    <name type="common">Sweet wormwood</name>
    <dbReference type="NCBI Taxonomy" id="35608"/>
    <lineage>
        <taxon>Eukaryota</taxon>
        <taxon>Viridiplantae</taxon>
        <taxon>Streptophyta</taxon>
        <taxon>Embryophyta</taxon>
        <taxon>Tracheophyta</taxon>
        <taxon>Spermatophyta</taxon>
        <taxon>Magnoliopsida</taxon>
        <taxon>eudicotyledons</taxon>
        <taxon>Gunneridae</taxon>
        <taxon>Pentapetalae</taxon>
        <taxon>asterids</taxon>
        <taxon>campanulids</taxon>
        <taxon>Asterales</taxon>
        <taxon>Asteraceae</taxon>
        <taxon>Asteroideae</taxon>
        <taxon>Anthemideae</taxon>
        <taxon>Artemisiinae</taxon>
        <taxon>Artemisia</taxon>
    </lineage>
</organism>
<reference evidence="4 5" key="1">
    <citation type="journal article" date="2018" name="Mol. Plant">
        <title>The genome of Artemisia annua provides insight into the evolution of Asteraceae family and artemisinin biosynthesis.</title>
        <authorList>
            <person name="Shen Q."/>
            <person name="Zhang L."/>
            <person name="Liao Z."/>
            <person name="Wang S."/>
            <person name="Yan T."/>
            <person name="Shi P."/>
            <person name="Liu M."/>
            <person name="Fu X."/>
            <person name="Pan Q."/>
            <person name="Wang Y."/>
            <person name="Lv Z."/>
            <person name="Lu X."/>
            <person name="Zhang F."/>
            <person name="Jiang W."/>
            <person name="Ma Y."/>
            <person name="Chen M."/>
            <person name="Hao X."/>
            <person name="Li L."/>
            <person name="Tang Y."/>
            <person name="Lv G."/>
            <person name="Zhou Y."/>
            <person name="Sun X."/>
            <person name="Brodelius P.E."/>
            <person name="Rose J.K.C."/>
            <person name="Tang K."/>
        </authorList>
    </citation>
    <scope>NUCLEOTIDE SEQUENCE [LARGE SCALE GENOMIC DNA]</scope>
    <source>
        <strain evidence="5">cv. Huhao1</strain>
        <tissue evidence="4">Leaf</tissue>
    </source>
</reference>
<evidence type="ECO:0000256" key="3">
    <source>
        <dbReference type="PROSITE-ProRule" id="PRU00708"/>
    </source>
</evidence>
<evidence type="ECO:0000313" key="4">
    <source>
        <dbReference type="EMBL" id="PWA61754.1"/>
    </source>
</evidence>
<gene>
    <name evidence="4" type="ORF">CTI12_AA370670</name>
</gene>
<dbReference type="Gene3D" id="1.25.40.10">
    <property type="entry name" value="Tetratricopeptide repeat domain"/>
    <property type="match status" value="1"/>
</dbReference>
<dbReference type="PROSITE" id="PS51375">
    <property type="entry name" value="PPR"/>
    <property type="match status" value="2"/>
</dbReference>
<evidence type="ECO:0000256" key="1">
    <source>
        <dbReference type="ARBA" id="ARBA00007626"/>
    </source>
</evidence>
<proteinExistence type="inferred from homology"/>
<dbReference type="OrthoDB" id="185373at2759"/>
<evidence type="ECO:0000256" key="2">
    <source>
        <dbReference type="ARBA" id="ARBA00022737"/>
    </source>
</evidence>
<dbReference type="Proteomes" id="UP000245207">
    <property type="component" value="Unassembled WGS sequence"/>
</dbReference>
<dbReference type="InterPro" id="IPR002885">
    <property type="entry name" value="PPR_rpt"/>
</dbReference>
<feature type="repeat" description="PPR" evidence="3">
    <location>
        <begin position="199"/>
        <end position="233"/>
    </location>
</feature>
<comment type="caution">
    <text evidence="4">The sequence shown here is derived from an EMBL/GenBank/DDBJ whole genome shotgun (WGS) entry which is preliminary data.</text>
</comment>
<comment type="similarity">
    <text evidence="1">Belongs to the PPR family. P subfamily.</text>
</comment>
<dbReference type="InterPro" id="IPR050667">
    <property type="entry name" value="PPR-containing_protein"/>
</dbReference>
<keyword evidence="2" id="KW-0677">Repeat</keyword>